<dbReference type="InterPro" id="IPR036680">
    <property type="entry name" value="SPOR-like_sf"/>
</dbReference>
<organism evidence="3 4">
    <name type="scientific">Candidatus Paenalcaligenes intestinipullorum</name>
    <dbReference type="NCBI Taxonomy" id="2838718"/>
    <lineage>
        <taxon>Bacteria</taxon>
        <taxon>Pseudomonadati</taxon>
        <taxon>Pseudomonadota</taxon>
        <taxon>Betaproteobacteria</taxon>
        <taxon>Burkholderiales</taxon>
        <taxon>Alcaligenaceae</taxon>
        <taxon>Paenalcaligenes</taxon>
    </lineage>
</organism>
<accession>A0A9D2RIQ0</accession>
<dbReference type="InterPro" id="IPR052521">
    <property type="entry name" value="Cell_div_SPOR-domain"/>
</dbReference>
<dbReference type="InterPro" id="IPR007730">
    <property type="entry name" value="SPOR-like_dom"/>
</dbReference>
<dbReference type="Proteomes" id="UP000823889">
    <property type="component" value="Unassembled WGS sequence"/>
</dbReference>
<feature type="region of interest" description="Disordered" evidence="1">
    <location>
        <begin position="48"/>
        <end position="166"/>
    </location>
</feature>
<evidence type="ECO:0000256" key="1">
    <source>
        <dbReference type="SAM" id="MobiDB-lite"/>
    </source>
</evidence>
<dbReference type="GO" id="GO:0032506">
    <property type="term" value="P:cytokinetic process"/>
    <property type="evidence" value="ECO:0007669"/>
    <property type="project" value="TreeGrafter"/>
</dbReference>
<dbReference type="AlphaFoldDB" id="A0A9D2RIQ0"/>
<dbReference type="SUPFAM" id="SSF110997">
    <property type="entry name" value="Sporulation related repeat"/>
    <property type="match status" value="1"/>
</dbReference>
<feature type="domain" description="SPOR" evidence="2">
    <location>
        <begin position="166"/>
        <end position="245"/>
    </location>
</feature>
<feature type="compositionally biased region" description="Polar residues" evidence="1">
    <location>
        <begin position="59"/>
        <end position="68"/>
    </location>
</feature>
<dbReference type="GO" id="GO:0030428">
    <property type="term" value="C:cell septum"/>
    <property type="evidence" value="ECO:0007669"/>
    <property type="project" value="TreeGrafter"/>
</dbReference>
<name>A0A9D2RIQ0_9BURK</name>
<dbReference type="PANTHER" id="PTHR38687">
    <property type="entry name" value="CELL DIVISION PROTEIN DEDD-RELATED"/>
    <property type="match status" value="1"/>
</dbReference>
<comment type="caution">
    <text evidence="3">The sequence shown here is derived from an EMBL/GenBank/DDBJ whole genome shotgun (WGS) entry which is preliminary data.</text>
</comment>
<feature type="compositionally biased region" description="Low complexity" evidence="1">
    <location>
        <begin position="134"/>
        <end position="161"/>
    </location>
</feature>
<reference evidence="3" key="2">
    <citation type="submission" date="2021-04" db="EMBL/GenBank/DDBJ databases">
        <authorList>
            <person name="Gilroy R."/>
        </authorList>
    </citation>
    <scope>NUCLEOTIDE SEQUENCE</scope>
    <source>
        <strain evidence="3">9264</strain>
    </source>
</reference>
<protein>
    <submittedName>
        <fullName evidence="3">SPOR domain-containing protein</fullName>
    </submittedName>
</protein>
<dbReference type="GO" id="GO:0042834">
    <property type="term" value="F:peptidoglycan binding"/>
    <property type="evidence" value="ECO:0007669"/>
    <property type="project" value="InterPro"/>
</dbReference>
<reference evidence="3" key="1">
    <citation type="journal article" date="2021" name="PeerJ">
        <title>Extensive microbial diversity within the chicken gut microbiome revealed by metagenomics and culture.</title>
        <authorList>
            <person name="Gilroy R."/>
            <person name="Ravi A."/>
            <person name="Getino M."/>
            <person name="Pursley I."/>
            <person name="Horton D.L."/>
            <person name="Alikhan N.F."/>
            <person name="Baker D."/>
            <person name="Gharbi K."/>
            <person name="Hall N."/>
            <person name="Watson M."/>
            <person name="Adriaenssens E.M."/>
            <person name="Foster-Nyarko E."/>
            <person name="Jarju S."/>
            <person name="Secka A."/>
            <person name="Antonio M."/>
            <person name="Oren A."/>
            <person name="Chaudhuri R.R."/>
            <person name="La Ragione R."/>
            <person name="Hildebrand F."/>
            <person name="Pallen M.J."/>
        </authorList>
    </citation>
    <scope>NUCLEOTIDE SEQUENCE</scope>
    <source>
        <strain evidence="3">9264</strain>
    </source>
</reference>
<evidence type="ECO:0000313" key="4">
    <source>
        <dbReference type="Proteomes" id="UP000823889"/>
    </source>
</evidence>
<gene>
    <name evidence="3" type="ORF">H9906_06850</name>
</gene>
<dbReference type="PANTHER" id="PTHR38687:SF1">
    <property type="entry name" value="CELL DIVISION PROTEIN DEDD"/>
    <property type="match status" value="1"/>
</dbReference>
<dbReference type="GO" id="GO:0032153">
    <property type="term" value="C:cell division site"/>
    <property type="evidence" value="ECO:0007669"/>
    <property type="project" value="TreeGrafter"/>
</dbReference>
<dbReference type="EMBL" id="DWUQ01000142">
    <property type="protein sequence ID" value="HJD44729.1"/>
    <property type="molecule type" value="Genomic_DNA"/>
</dbReference>
<dbReference type="Gene3D" id="3.30.70.1070">
    <property type="entry name" value="Sporulation related repeat"/>
    <property type="match status" value="1"/>
</dbReference>
<evidence type="ECO:0000313" key="3">
    <source>
        <dbReference type="EMBL" id="HJD44729.1"/>
    </source>
</evidence>
<dbReference type="PROSITE" id="PS51724">
    <property type="entry name" value="SPOR"/>
    <property type="match status" value="1"/>
</dbReference>
<proteinExistence type="predicted"/>
<evidence type="ECO:0000259" key="2">
    <source>
        <dbReference type="PROSITE" id="PS51724"/>
    </source>
</evidence>
<dbReference type="Pfam" id="PF05036">
    <property type="entry name" value="SPOR"/>
    <property type="match status" value="1"/>
</dbReference>
<sequence length="248" mass="25404">MATRRRSSRSAKKPRSALFSVFIGVLIGLAAAVGVTWYMHNSPSPFREGAKTPPFDLRPTTQAPTAQPSGPPASLAGTPLPAPAELYQDGARPATAASTSKPEAHSDELGSLIASLEPRPSPTAPAVSAKADPASTSGTVSSAKSSANTAASASTPNQAAKPAGQADNQGSYYLQAGAFRSADVAEATKVKILLLGMPAEVQVATLDGSAINRVRVGPFKGDQALKEAQTRLSQEQITTSVVNAKASR</sequence>